<accession>A0A6A5Z9H6</accession>
<reference evidence="3" key="1">
    <citation type="journal article" date="2020" name="Stud. Mycol.">
        <title>101 Dothideomycetes genomes: a test case for predicting lifestyles and emergence of pathogens.</title>
        <authorList>
            <person name="Haridas S."/>
            <person name="Albert R."/>
            <person name="Binder M."/>
            <person name="Bloem J."/>
            <person name="Labutti K."/>
            <person name="Salamov A."/>
            <person name="Andreopoulos B."/>
            <person name="Baker S."/>
            <person name="Barry K."/>
            <person name="Bills G."/>
            <person name="Bluhm B."/>
            <person name="Cannon C."/>
            <person name="Castanera R."/>
            <person name="Culley D."/>
            <person name="Daum C."/>
            <person name="Ezra D."/>
            <person name="Gonzalez J."/>
            <person name="Henrissat B."/>
            <person name="Kuo A."/>
            <person name="Liang C."/>
            <person name="Lipzen A."/>
            <person name="Lutzoni F."/>
            <person name="Magnuson J."/>
            <person name="Mondo S."/>
            <person name="Nolan M."/>
            <person name="Ohm R."/>
            <person name="Pangilinan J."/>
            <person name="Park H.-J."/>
            <person name="Ramirez L."/>
            <person name="Alfaro M."/>
            <person name="Sun H."/>
            <person name="Tritt A."/>
            <person name="Yoshinaga Y."/>
            <person name="Zwiers L.-H."/>
            <person name="Turgeon B."/>
            <person name="Goodwin S."/>
            <person name="Spatafora J."/>
            <person name="Crous P."/>
            <person name="Grigoriev I."/>
        </authorList>
    </citation>
    <scope>NUCLEOTIDE SEQUENCE</scope>
    <source>
        <strain evidence="3">CBS 627.86</strain>
    </source>
</reference>
<dbReference type="PANTHER" id="PTHR13593">
    <property type="match status" value="1"/>
</dbReference>
<dbReference type="InterPro" id="IPR051057">
    <property type="entry name" value="PI-PLC_domain"/>
</dbReference>
<evidence type="ECO:0000256" key="2">
    <source>
        <dbReference type="SAM" id="SignalP"/>
    </source>
</evidence>
<feature type="compositionally biased region" description="Low complexity" evidence="1">
    <location>
        <begin position="86"/>
        <end position="103"/>
    </location>
</feature>
<dbReference type="SUPFAM" id="SSF51695">
    <property type="entry name" value="PLC-like phosphodiesterases"/>
    <property type="match status" value="1"/>
</dbReference>
<protein>
    <submittedName>
        <fullName evidence="3">PLC-like phosphodiesterase</fullName>
    </submittedName>
</protein>
<dbReference type="GO" id="GO:0008081">
    <property type="term" value="F:phosphoric diester hydrolase activity"/>
    <property type="evidence" value="ECO:0007669"/>
    <property type="project" value="InterPro"/>
</dbReference>
<dbReference type="Pfam" id="PF26146">
    <property type="entry name" value="PI-PLC_X"/>
    <property type="match status" value="1"/>
</dbReference>
<sequence>MSLLKSLLTLPILFAHHAYAQSQSEAASTLAVTDIPSSLLVPSGPYRSDYDLGTASVTASTVGASNATATYSSTSSVQLIGITGGASSTTNASASGTSTSSASRPSNTQPCNGWPEFCNRKLSNISMVVAHNSPFVVAHNAASNQVLKVETQLNDGIRGLQFETHVVNDTLHLCHTSCDLLDAGTLEAYLTTVAKWLDANPYEVIAIIMGNDNRVSPTTYVEPFQKSGMSQHLYTPSSDSLALDEWPTLAEMIIAGKRVIVMLDYLANQTEVPWLLDEFSYQWETPFSPTDPAFPCTQQRPPNQSNDVSRNKMFMLNHNLNIAIDISGTELLIPAFTLLDQINADSGNSSLGTNVENCTAMWGRPPNWLLVDYYNFGKFNGSVFEVAATANNVSYNRDSCCGTDGKSGITRLAPSTWVAAALTMFLMAFL</sequence>
<feature type="chain" id="PRO_5025605754" evidence="2">
    <location>
        <begin position="21"/>
        <end position="430"/>
    </location>
</feature>
<name>A0A6A5Z9H6_9PLEO</name>
<dbReference type="GO" id="GO:0006629">
    <property type="term" value="P:lipid metabolic process"/>
    <property type="evidence" value="ECO:0007669"/>
    <property type="project" value="InterPro"/>
</dbReference>
<keyword evidence="2" id="KW-0732">Signal</keyword>
<dbReference type="Proteomes" id="UP000799770">
    <property type="component" value="Unassembled WGS sequence"/>
</dbReference>
<keyword evidence="4" id="KW-1185">Reference proteome</keyword>
<feature type="region of interest" description="Disordered" evidence="1">
    <location>
        <begin position="86"/>
        <end position="110"/>
    </location>
</feature>
<gene>
    <name evidence="3" type="ORF">BDV96DRAFT_491739</name>
</gene>
<evidence type="ECO:0000313" key="4">
    <source>
        <dbReference type="Proteomes" id="UP000799770"/>
    </source>
</evidence>
<proteinExistence type="predicted"/>
<dbReference type="PANTHER" id="PTHR13593:SF140">
    <property type="entry name" value="PLC-LIKE PHOSPHODIESTERASE"/>
    <property type="match status" value="1"/>
</dbReference>
<dbReference type="EMBL" id="ML977321">
    <property type="protein sequence ID" value="KAF2116092.1"/>
    <property type="molecule type" value="Genomic_DNA"/>
</dbReference>
<organism evidence="3 4">
    <name type="scientific">Lophiotrema nucula</name>
    <dbReference type="NCBI Taxonomy" id="690887"/>
    <lineage>
        <taxon>Eukaryota</taxon>
        <taxon>Fungi</taxon>
        <taxon>Dikarya</taxon>
        <taxon>Ascomycota</taxon>
        <taxon>Pezizomycotina</taxon>
        <taxon>Dothideomycetes</taxon>
        <taxon>Pleosporomycetidae</taxon>
        <taxon>Pleosporales</taxon>
        <taxon>Lophiotremataceae</taxon>
        <taxon>Lophiotrema</taxon>
    </lineage>
</organism>
<dbReference type="OrthoDB" id="7984201at2759"/>
<dbReference type="InterPro" id="IPR017946">
    <property type="entry name" value="PLC-like_Pdiesterase_TIM-brl"/>
</dbReference>
<evidence type="ECO:0000256" key="1">
    <source>
        <dbReference type="SAM" id="MobiDB-lite"/>
    </source>
</evidence>
<dbReference type="Gene3D" id="3.20.20.190">
    <property type="entry name" value="Phosphatidylinositol (PI) phosphodiesterase"/>
    <property type="match status" value="1"/>
</dbReference>
<feature type="signal peptide" evidence="2">
    <location>
        <begin position="1"/>
        <end position="20"/>
    </location>
</feature>
<evidence type="ECO:0000313" key="3">
    <source>
        <dbReference type="EMBL" id="KAF2116092.1"/>
    </source>
</evidence>
<dbReference type="AlphaFoldDB" id="A0A6A5Z9H6"/>